<dbReference type="PANTHER" id="PTHR30544:SF5">
    <property type="entry name" value="RADICAL SAM CORE DOMAIN-CONTAINING PROTEIN"/>
    <property type="match status" value="1"/>
</dbReference>
<keyword evidence="7" id="KW-0808">Transferase</keyword>
<dbReference type="GO" id="GO:0005737">
    <property type="term" value="C:cytoplasm"/>
    <property type="evidence" value="ECO:0007669"/>
    <property type="project" value="UniProtKB-SubCell"/>
</dbReference>
<dbReference type="SFLD" id="SFLDF00275">
    <property type="entry name" value="adenosine_C2_methyltransferase"/>
    <property type="match status" value="1"/>
</dbReference>
<dbReference type="InterPro" id="IPR027492">
    <property type="entry name" value="RNA_MTrfase_RlmN"/>
</dbReference>
<dbReference type="Pfam" id="PF04055">
    <property type="entry name" value="Radical_SAM"/>
    <property type="match status" value="1"/>
</dbReference>
<dbReference type="SUPFAM" id="SSF102114">
    <property type="entry name" value="Radical SAM enzymes"/>
    <property type="match status" value="1"/>
</dbReference>
<feature type="compositionally biased region" description="Basic and acidic residues" evidence="12">
    <location>
        <begin position="509"/>
        <end position="535"/>
    </location>
</feature>
<evidence type="ECO:0000256" key="5">
    <source>
        <dbReference type="ARBA" id="ARBA00022552"/>
    </source>
</evidence>
<dbReference type="InterPro" id="IPR058240">
    <property type="entry name" value="rSAM_sf"/>
</dbReference>
<keyword evidence="5" id="KW-0698">rRNA processing</keyword>
<evidence type="ECO:0000256" key="3">
    <source>
        <dbReference type="ARBA" id="ARBA00022485"/>
    </source>
</evidence>
<dbReference type="GO" id="GO:0008173">
    <property type="term" value="F:RNA methyltransferase activity"/>
    <property type="evidence" value="ECO:0007669"/>
    <property type="project" value="InterPro"/>
</dbReference>
<dbReference type="InterPro" id="IPR040072">
    <property type="entry name" value="Methyltransferase_A"/>
</dbReference>
<dbReference type="CDD" id="cd01335">
    <property type="entry name" value="Radical_SAM"/>
    <property type="match status" value="1"/>
</dbReference>
<protein>
    <recommendedName>
        <fullName evidence="13">Radical SAM core domain-containing protein</fullName>
    </recommendedName>
</protein>
<evidence type="ECO:0000256" key="8">
    <source>
        <dbReference type="ARBA" id="ARBA00022691"/>
    </source>
</evidence>
<dbReference type="FunFam" id="3.20.20.70:FF:000014">
    <property type="entry name" value="Probable dual-specificity RNA methyltransferase RlmN"/>
    <property type="match status" value="1"/>
</dbReference>
<feature type="region of interest" description="Disordered" evidence="12">
    <location>
        <begin position="504"/>
        <end position="535"/>
    </location>
</feature>
<evidence type="ECO:0000256" key="4">
    <source>
        <dbReference type="ARBA" id="ARBA00022490"/>
    </source>
</evidence>
<accession>A0A9W7AS47</accession>
<keyword evidence="10" id="KW-0408">Iron</keyword>
<evidence type="ECO:0000256" key="12">
    <source>
        <dbReference type="SAM" id="MobiDB-lite"/>
    </source>
</evidence>
<keyword evidence="4" id="KW-0963">Cytoplasm</keyword>
<dbReference type="GO" id="GO:0070475">
    <property type="term" value="P:rRNA base methylation"/>
    <property type="evidence" value="ECO:0007669"/>
    <property type="project" value="InterPro"/>
</dbReference>
<comment type="subcellular location">
    <subcellularLocation>
        <location evidence="2">Cytoplasm</location>
    </subcellularLocation>
</comment>
<keyword evidence="3" id="KW-0004">4Fe-4S</keyword>
<dbReference type="NCBIfam" id="TIGR00048">
    <property type="entry name" value="rRNA_mod_RlmN"/>
    <property type="match status" value="1"/>
</dbReference>
<dbReference type="InterPro" id="IPR013785">
    <property type="entry name" value="Aldolase_TIM"/>
</dbReference>
<proteinExistence type="predicted"/>
<dbReference type="PROSITE" id="PS51918">
    <property type="entry name" value="RADICAL_SAM"/>
    <property type="match status" value="1"/>
</dbReference>
<keyword evidence="6" id="KW-0489">Methyltransferase</keyword>
<keyword evidence="9" id="KW-0479">Metal-binding</keyword>
<evidence type="ECO:0000256" key="10">
    <source>
        <dbReference type="ARBA" id="ARBA00023004"/>
    </source>
</evidence>
<dbReference type="SFLD" id="SFLDG01062">
    <property type="entry name" value="methyltransferase_(Class_A)"/>
    <property type="match status" value="1"/>
</dbReference>
<evidence type="ECO:0000313" key="15">
    <source>
        <dbReference type="Proteomes" id="UP001165122"/>
    </source>
</evidence>
<evidence type="ECO:0000256" key="9">
    <source>
        <dbReference type="ARBA" id="ARBA00022723"/>
    </source>
</evidence>
<evidence type="ECO:0000256" key="11">
    <source>
        <dbReference type="ARBA" id="ARBA00023014"/>
    </source>
</evidence>
<keyword evidence="8" id="KW-0949">S-adenosyl-L-methionine</keyword>
<keyword evidence="15" id="KW-1185">Reference proteome</keyword>
<dbReference type="SFLD" id="SFLDS00029">
    <property type="entry name" value="Radical_SAM"/>
    <property type="match status" value="1"/>
</dbReference>
<dbReference type="GO" id="GO:0030488">
    <property type="term" value="P:tRNA methylation"/>
    <property type="evidence" value="ECO:0007669"/>
    <property type="project" value="InterPro"/>
</dbReference>
<gene>
    <name evidence="14" type="ORF">TrLO_g7194</name>
</gene>
<evidence type="ECO:0000313" key="14">
    <source>
        <dbReference type="EMBL" id="GMH75646.1"/>
    </source>
</evidence>
<comment type="cofactor">
    <cofactor evidence="1">
        <name>[4Fe-4S] cluster</name>
        <dbReference type="ChEBI" id="CHEBI:49883"/>
    </cofactor>
</comment>
<keyword evidence="11" id="KW-0411">Iron-sulfur</keyword>
<sequence>MPRLFSTRIGSDGTDFKGHKINLKTASKSELESFLLSHSFPKYRAQQILSFPRSTDPEAMHTLPKDLRELLKGGEKENESTDILSLQSPGGELTSKDGTIKRAYVLSDSSIIESVLMPYKTPSGLRNTACISSQAGCAQACTFCATGQMGFTRQLSVNEIVTQVEKYDTSIKNLGGKGVNNIVFMGMGEPLANYKNVVKSIKVINERLNIGMRKITVSTVGLGPNIRRLAVDLPQVNLAVSLHESEEVKRSKLIPANEKYGGLEGLMEAVRFHVESTGRRVTFEWALISGVNDNVETARGLGDLLKKSGIKRHMCHINVIPLNPTEGFDGKKSDPERVKKFRDVLEAEFGVRCTVRVRRGIDVEAGCGQLHSVIEKRRGGGSKEKEEVIEVGAGVETVEEIEIVGGEFAEDFEGEDEFKFGEEGDEEENVYDRPIDLDADDFEEEEALDPSEASRILDLISTNKKGQGLSAKTKITDEDEDVERKIKKLKKKLKSIERLQGKVEGGLQMDDKMREKLSKKREIEDSIESLEHNLK</sequence>
<feature type="domain" description="Radical SAM core" evidence="13">
    <location>
        <begin position="123"/>
        <end position="362"/>
    </location>
</feature>
<evidence type="ECO:0000256" key="6">
    <source>
        <dbReference type="ARBA" id="ARBA00022603"/>
    </source>
</evidence>
<dbReference type="InterPro" id="IPR007197">
    <property type="entry name" value="rSAM"/>
</dbReference>
<dbReference type="InterPro" id="IPR004383">
    <property type="entry name" value="rRNA_lsu_MTrfase_RlmN/Cfr"/>
</dbReference>
<dbReference type="AlphaFoldDB" id="A0A9W7AS47"/>
<dbReference type="PANTHER" id="PTHR30544">
    <property type="entry name" value="23S RRNA METHYLTRANSFERASE"/>
    <property type="match status" value="1"/>
</dbReference>
<dbReference type="GO" id="GO:0046872">
    <property type="term" value="F:metal ion binding"/>
    <property type="evidence" value="ECO:0007669"/>
    <property type="project" value="UniProtKB-KW"/>
</dbReference>
<dbReference type="Proteomes" id="UP001165122">
    <property type="component" value="Unassembled WGS sequence"/>
</dbReference>
<reference evidence="15" key="1">
    <citation type="journal article" date="2023" name="Commun. Biol.">
        <title>Genome analysis of Parmales, the sister group of diatoms, reveals the evolutionary specialization of diatoms from phago-mixotrophs to photoautotrophs.</title>
        <authorList>
            <person name="Ban H."/>
            <person name="Sato S."/>
            <person name="Yoshikawa S."/>
            <person name="Yamada K."/>
            <person name="Nakamura Y."/>
            <person name="Ichinomiya M."/>
            <person name="Sato N."/>
            <person name="Blanc-Mathieu R."/>
            <person name="Endo H."/>
            <person name="Kuwata A."/>
            <person name="Ogata H."/>
        </authorList>
    </citation>
    <scope>NUCLEOTIDE SEQUENCE [LARGE SCALE GENOMIC DNA]</scope>
    <source>
        <strain evidence="15">NIES 3700</strain>
    </source>
</reference>
<evidence type="ECO:0000256" key="2">
    <source>
        <dbReference type="ARBA" id="ARBA00004496"/>
    </source>
</evidence>
<dbReference type="OrthoDB" id="538249at2759"/>
<dbReference type="Gene3D" id="3.20.20.70">
    <property type="entry name" value="Aldolase class I"/>
    <property type="match status" value="1"/>
</dbReference>
<dbReference type="Gene3D" id="1.10.150.530">
    <property type="match status" value="1"/>
</dbReference>
<evidence type="ECO:0000256" key="7">
    <source>
        <dbReference type="ARBA" id="ARBA00022679"/>
    </source>
</evidence>
<dbReference type="GO" id="GO:0051539">
    <property type="term" value="F:4 iron, 4 sulfur cluster binding"/>
    <property type="evidence" value="ECO:0007669"/>
    <property type="project" value="UniProtKB-KW"/>
</dbReference>
<dbReference type="EMBL" id="BRXW01000732">
    <property type="protein sequence ID" value="GMH75646.1"/>
    <property type="molecule type" value="Genomic_DNA"/>
</dbReference>
<name>A0A9W7AS47_9STRA</name>
<evidence type="ECO:0000259" key="13">
    <source>
        <dbReference type="PROSITE" id="PS51918"/>
    </source>
</evidence>
<organism evidence="14 15">
    <name type="scientific">Triparma laevis f. longispina</name>
    <dbReference type="NCBI Taxonomy" id="1714387"/>
    <lineage>
        <taxon>Eukaryota</taxon>
        <taxon>Sar</taxon>
        <taxon>Stramenopiles</taxon>
        <taxon>Ochrophyta</taxon>
        <taxon>Bolidophyceae</taxon>
        <taxon>Parmales</taxon>
        <taxon>Triparmaceae</taxon>
        <taxon>Triparma</taxon>
    </lineage>
</organism>
<evidence type="ECO:0000256" key="1">
    <source>
        <dbReference type="ARBA" id="ARBA00001966"/>
    </source>
</evidence>
<comment type="caution">
    <text evidence="14">The sequence shown here is derived from an EMBL/GenBank/DDBJ whole genome shotgun (WGS) entry which is preliminary data.</text>
</comment>